<dbReference type="GO" id="GO:0016740">
    <property type="term" value="F:transferase activity"/>
    <property type="evidence" value="ECO:0007669"/>
    <property type="project" value="UniProtKB-KW"/>
</dbReference>
<keyword evidence="7" id="KW-1185">Reference proteome</keyword>
<feature type="domain" description="Sulfatase N-terminal" evidence="5">
    <location>
        <begin position="56"/>
        <end position="387"/>
    </location>
</feature>
<keyword evidence="2" id="KW-0479">Metal-binding</keyword>
<comment type="similarity">
    <text evidence="1">Belongs to the sulfatase family.</text>
</comment>
<dbReference type="GO" id="GO:0046872">
    <property type="term" value="F:metal ion binding"/>
    <property type="evidence" value="ECO:0007669"/>
    <property type="project" value="UniProtKB-KW"/>
</dbReference>
<name>A0A6P1MIN9_9BACT</name>
<dbReference type="Gene3D" id="3.40.720.10">
    <property type="entry name" value="Alkaline Phosphatase, subunit A"/>
    <property type="match status" value="1"/>
</dbReference>
<dbReference type="InterPro" id="IPR024607">
    <property type="entry name" value="Sulfatase_CS"/>
</dbReference>
<evidence type="ECO:0000256" key="1">
    <source>
        <dbReference type="ARBA" id="ARBA00008779"/>
    </source>
</evidence>
<dbReference type="Pfam" id="PF00884">
    <property type="entry name" value="Sulfatase"/>
    <property type="match status" value="1"/>
</dbReference>
<keyword evidence="6" id="KW-0808">Transferase</keyword>
<dbReference type="EMBL" id="CP047593">
    <property type="protein sequence ID" value="QHI70925.1"/>
    <property type="molecule type" value="Genomic_DNA"/>
</dbReference>
<dbReference type="PANTHER" id="PTHR42693">
    <property type="entry name" value="ARYLSULFATASE FAMILY MEMBER"/>
    <property type="match status" value="1"/>
</dbReference>
<evidence type="ECO:0000313" key="6">
    <source>
        <dbReference type="EMBL" id="QHI70925.1"/>
    </source>
</evidence>
<dbReference type="SUPFAM" id="SSF53649">
    <property type="entry name" value="Alkaline phosphatase-like"/>
    <property type="match status" value="1"/>
</dbReference>
<accession>A0A6P1MIN9</accession>
<evidence type="ECO:0000313" key="7">
    <source>
        <dbReference type="Proteomes" id="UP000464954"/>
    </source>
</evidence>
<reference evidence="6 7" key="1">
    <citation type="submission" date="2020-01" db="EMBL/GenBank/DDBJ databases">
        <title>Ponticoccus aerotolerans gen. nov., sp. nov., an anaerobic bacterium and proposal of Ponticoccusceae fam. nov., Ponticoccusles ord. nov. and Ponticoccuse classis nov. in the phylum Kiritimatiellaeota.</title>
        <authorList>
            <person name="Zhou L.Y."/>
            <person name="Du Z.J."/>
        </authorList>
    </citation>
    <scope>NUCLEOTIDE SEQUENCE [LARGE SCALE GENOMIC DNA]</scope>
    <source>
        <strain evidence="6 7">S-5007</strain>
    </source>
</reference>
<evidence type="ECO:0000256" key="3">
    <source>
        <dbReference type="ARBA" id="ARBA00022801"/>
    </source>
</evidence>
<evidence type="ECO:0000256" key="4">
    <source>
        <dbReference type="ARBA" id="ARBA00022837"/>
    </source>
</evidence>
<keyword evidence="4" id="KW-0106">Calcium</keyword>
<evidence type="ECO:0000259" key="5">
    <source>
        <dbReference type="Pfam" id="PF00884"/>
    </source>
</evidence>
<dbReference type="InterPro" id="IPR050738">
    <property type="entry name" value="Sulfatase"/>
</dbReference>
<gene>
    <name evidence="6" type="ORF">GT409_10205</name>
</gene>
<dbReference type="PROSITE" id="PS00149">
    <property type="entry name" value="SULFATASE_2"/>
    <property type="match status" value="1"/>
</dbReference>
<dbReference type="Proteomes" id="UP000464954">
    <property type="component" value="Chromosome"/>
</dbReference>
<keyword evidence="3 6" id="KW-0378">Hydrolase</keyword>
<dbReference type="InterPro" id="IPR000917">
    <property type="entry name" value="Sulfatase_N"/>
</dbReference>
<dbReference type="PANTHER" id="PTHR42693:SF53">
    <property type="entry name" value="ENDO-4-O-SULFATASE"/>
    <property type="match status" value="1"/>
</dbReference>
<dbReference type="KEGG" id="taer:GT409_10205"/>
<dbReference type="GO" id="GO:0004065">
    <property type="term" value="F:arylsulfatase activity"/>
    <property type="evidence" value="ECO:0007669"/>
    <property type="project" value="TreeGrafter"/>
</dbReference>
<dbReference type="AlphaFoldDB" id="A0A6P1MIN9"/>
<evidence type="ECO:0000256" key="2">
    <source>
        <dbReference type="ARBA" id="ARBA00022723"/>
    </source>
</evidence>
<protein>
    <submittedName>
        <fullName evidence="6">Sulfatase-like hydrolase/transferase</fullName>
    </submittedName>
</protein>
<proteinExistence type="inferred from homology"/>
<sequence>MGLTGASLALSAFGASAVSKVRKPYNILIIHTDEHNFRTLGCYRRTLPEKEALIWGTPVVETPYIDSIADRGLVADSYYCASPICGPSRASFVSGLYPMDTGVIENDVRIHQDIETFATALQRAGYSTGYIGKWHLDGLQDEIIKHMEEKTGKPARNMYAAPEYYTGWVPPERGLGFEDNRYMFDCWHGKKVVSDPDGRNPEMFYPTEIGDEKTFMTDWLSDRTVEFIEQHKNEPFCCMVSIPDPHGPDLVREPYHSMYKNAPFEVPYTGKKDPKTAPAWARVTGSKPGDKDDIYFGMVKCIDDNVGKMLKKIDDLGLTDRTIVLFTSDHGDMRGEHGRQNKGIPYEASARIPFVIAAPGLIPAGIRTDVALNTIDFKPTLLSLLGVSAEKPSEGRDASAVLRGEPVSKDWKNLIFSRSPAVRQGTAWLMVTDGRYKLIASPVEPIWLIDLKKDPAELVNRAVDPELAPVRIRMAKALLNYAETYNDPNLPLGKMRASLEEAGL</sequence>
<organism evidence="6 7">
    <name type="scientific">Tichowtungia aerotolerans</name>
    <dbReference type="NCBI Taxonomy" id="2697043"/>
    <lineage>
        <taxon>Bacteria</taxon>
        <taxon>Pseudomonadati</taxon>
        <taxon>Kiritimatiellota</taxon>
        <taxon>Tichowtungiia</taxon>
        <taxon>Tichowtungiales</taxon>
        <taxon>Tichowtungiaceae</taxon>
        <taxon>Tichowtungia</taxon>
    </lineage>
</organism>
<dbReference type="InterPro" id="IPR017850">
    <property type="entry name" value="Alkaline_phosphatase_core_sf"/>
</dbReference>